<dbReference type="AlphaFoldDB" id="I4F206"/>
<name>I4F206_MODI5</name>
<gene>
    <name evidence="1" type="ordered locus">MODMU_4273</name>
</gene>
<organism evidence="1 2">
    <name type="scientific">Modestobacter italicus (strain DSM 44449 / CECT 9708 / BC 501)</name>
    <dbReference type="NCBI Taxonomy" id="2732864"/>
    <lineage>
        <taxon>Bacteria</taxon>
        <taxon>Bacillati</taxon>
        <taxon>Actinomycetota</taxon>
        <taxon>Actinomycetes</taxon>
        <taxon>Geodermatophilales</taxon>
        <taxon>Geodermatophilaceae</taxon>
        <taxon>Modestobacter</taxon>
    </lineage>
</organism>
<dbReference type="HOGENOM" id="CLU_1388856_0_0_11"/>
<dbReference type="KEGG" id="mmar:MODMU_4273"/>
<reference evidence="1 2" key="1">
    <citation type="journal article" date="2012" name="J. Bacteriol.">
        <title>Genome Sequence of Radiation-Resistant Modestobacter marinus Strain BC501, a Representative Actinobacterium That Thrives on Calcareous Stone Surfaces.</title>
        <authorList>
            <person name="Normand P."/>
            <person name="Gury J."/>
            <person name="Pujic P."/>
            <person name="Chouaia B."/>
            <person name="Crotti E."/>
            <person name="Brusetti L."/>
            <person name="Daffonchio D."/>
            <person name="Vacherie B."/>
            <person name="Barbe V."/>
            <person name="Medigue C."/>
            <person name="Calteau A."/>
            <person name="Ghodhbane-Gtari F."/>
            <person name="Essoussi I."/>
            <person name="Nouioui I."/>
            <person name="Abbassi-Ghozzi I."/>
            <person name="Gtari M."/>
        </authorList>
    </citation>
    <scope>NUCLEOTIDE SEQUENCE [LARGE SCALE GENOMIC DNA]</scope>
    <source>
        <strain evidence="2">BC 501</strain>
    </source>
</reference>
<dbReference type="Proteomes" id="UP000006461">
    <property type="component" value="Chromosome"/>
</dbReference>
<dbReference type="EMBL" id="FO203431">
    <property type="protein sequence ID" value="CCH89669.1"/>
    <property type="molecule type" value="Genomic_DNA"/>
</dbReference>
<evidence type="ECO:0000313" key="1">
    <source>
        <dbReference type="EMBL" id="CCH89669.1"/>
    </source>
</evidence>
<accession>I4F206</accession>
<sequence length="196" mass="20626">MTISLAGLDMPVLVPAGVPPRSLSLLAAARGTAAPGAPSWWEDVSVGPVPPPGTPPDAPPAWSVRTIARRGCRPDADGGWTVDGSLRGVAETAVTSMLLKLIPHAASAEDTLRWTQQAGVTGRTVAARLDDVRSWPRTTMDVDGHPFLLWLHQRAEGFAGVADLGACRVVLHGRRPPPAWRFTLLPAATARSALST</sequence>
<dbReference type="OrthoDB" id="5179579at2"/>
<dbReference type="STRING" id="477641.MODMU_4273"/>
<protein>
    <submittedName>
        <fullName evidence="1">Uncharacterized protein</fullName>
    </submittedName>
</protein>
<evidence type="ECO:0000313" key="2">
    <source>
        <dbReference type="Proteomes" id="UP000006461"/>
    </source>
</evidence>
<proteinExistence type="predicted"/>
<keyword evidence="2" id="KW-1185">Reference proteome</keyword>